<dbReference type="GO" id="GO:0016020">
    <property type="term" value="C:membrane"/>
    <property type="evidence" value="ECO:0007669"/>
    <property type="project" value="UniProtKB-SubCell"/>
</dbReference>
<feature type="transmembrane region" description="Helical" evidence="5">
    <location>
        <begin position="203"/>
        <end position="220"/>
    </location>
</feature>
<keyword evidence="3 5" id="KW-1133">Transmembrane helix</keyword>
<accession>A0A6A4XGN0</accession>
<evidence type="ECO:0000313" key="7">
    <source>
        <dbReference type="EMBL" id="KAF0313932.1"/>
    </source>
</evidence>
<dbReference type="GO" id="GO:0015867">
    <property type="term" value="P:ATP transport"/>
    <property type="evidence" value="ECO:0007669"/>
    <property type="project" value="TreeGrafter"/>
</dbReference>
<evidence type="ECO:0000256" key="5">
    <source>
        <dbReference type="SAM" id="Phobius"/>
    </source>
</evidence>
<dbReference type="InterPro" id="IPR011701">
    <property type="entry name" value="MFS"/>
</dbReference>
<feature type="domain" description="Major facilitator superfamily (MFS) profile" evidence="6">
    <location>
        <begin position="47"/>
        <end position="255"/>
    </location>
</feature>
<dbReference type="InterPro" id="IPR020846">
    <property type="entry name" value="MFS_dom"/>
</dbReference>
<gene>
    <name evidence="7" type="primary">SLC17A9</name>
    <name evidence="7" type="ORF">FJT64_015555</name>
</gene>
<evidence type="ECO:0000313" key="8">
    <source>
        <dbReference type="Proteomes" id="UP000440578"/>
    </source>
</evidence>
<evidence type="ECO:0000256" key="4">
    <source>
        <dbReference type="ARBA" id="ARBA00023136"/>
    </source>
</evidence>
<name>A0A6A4XGN0_AMPAM</name>
<evidence type="ECO:0000256" key="3">
    <source>
        <dbReference type="ARBA" id="ARBA00022989"/>
    </source>
</evidence>
<comment type="subcellular location">
    <subcellularLocation>
        <location evidence="1">Membrane</location>
        <topology evidence="1">Multi-pass membrane protein</topology>
    </subcellularLocation>
</comment>
<evidence type="ECO:0000256" key="1">
    <source>
        <dbReference type="ARBA" id="ARBA00004141"/>
    </source>
</evidence>
<dbReference type="Proteomes" id="UP000440578">
    <property type="component" value="Unassembled WGS sequence"/>
</dbReference>
<dbReference type="AlphaFoldDB" id="A0A6A4XGN0"/>
<keyword evidence="8" id="KW-1185">Reference proteome</keyword>
<evidence type="ECO:0000259" key="6">
    <source>
        <dbReference type="PROSITE" id="PS50850"/>
    </source>
</evidence>
<dbReference type="EMBL" id="VIIS01000063">
    <property type="protein sequence ID" value="KAF0313932.1"/>
    <property type="molecule type" value="Genomic_DNA"/>
</dbReference>
<dbReference type="SUPFAM" id="SSF103473">
    <property type="entry name" value="MFS general substrate transporter"/>
    <property type="match status" value="1"/>
</dbReference>
<feature type="transmembrane region" description="Helical" evidence="5">
    <location>
        <begin position="226"/>
        <end position="247"/>
    </location>
</feature>
<dbReference type="PANTHER" id="PTHR11662:SF279">
    <property type="entry name" value="VOLTAGE-GATED PURINE NUCLEOTIDE UNIPORTER SLC17A9"/>
    <property type="match status" value="1"/>
</dbReference>
<dbReference type="GO" id="GO:0022857">
    <property type="term" value="F:transmembrane transporter activity"/>
    <property type="evidence" value="ECO:0007669"/>
    <property type="project" value="InterPro"/>
</dbReference>
<protein>
    <submittedName>
        <fullName evidence="7">Solute carrier family 17 member 9</fullName>
    </submittedName>
</protein>
<evidence type="ECO:0000256" key="2">
    <source>
        <dbReference type="ARBA" id="ARBA00022692"/>
    </source>
</evidence>
<dbReference type="Gene3D" id="1.20.1250.20">
    <property type="entry name" value="MFS general substrate transporter like domains"/>
    <property type="match status" value="1"/>
</dbReference>
<keyword evidence="2 5" id="KW-0812">Transmembrane</keyword>
<dbReference type="InterPro" id="IPR050382">
    <property type="entry name" value="MFS_Na/Anion_cotransporter"/>
</dbReference>
<comment type="caution">
    <text evidence="7">The sequence shown here is derived from an EMBL/GenBank/DDBJ whole genome shotgun (WGS) entry which is preliminary data.</text>
</comment>
<feature type="transmembrane region" description="Helical" evidence="5">
    <location>
        <begin position="49"/>
        <end position="69"/>
    </location>
</feature>
<dbReference type="PANTHER" id="PTHR11662">
    <property type="entry name" value="SOLUTE CARRIER FAMILY 17"/>
    <property type="match status" value="1"/>
</dbReference>
<proteinExistence type="predicted"/>
<dbReference type="PROSITE" id="PS50850">
    <property type="entry name" value="MFS"/>
    <property type="match status" value="1"/>
</dbReference>
<feature type="transmembrane region" description="Helical" evidence="5">
    <location>
        <begin position="81"/>
        <end position="101"/>
    </location>
</feature>
<feature type="transmembrane region" description="Helical" evidence="5">
    <location>
        <begin position="113"/>
        <end position="138"/>
    </location>
</feature>
<dbReference type="Pfam" id="PF07690">
    <property type="entry name" value="MFS_1"/>
    <property type="match status" value="1"/>
</dbReference>
<reference evidence="7 8" key="1">
    <citation type="submission" date="2019-07" db="EMBL/GenBank/DDBJ databases">
        <title>Draft genome assembly of a fouling barnacle, Amphibalanus amphitrite (Darwin, 1854): The first reference genome for Thecostraca.</title>
        <authorList>
            <person name="Kim W."/>
        </authorList>
    </citation>
    <scope>NUCLEOTIDE SEQUENCE [LARGE SCALE GENOMIC DNA]</scope>
    <source>
        <strain evidence="7">SNU_AA5</strain>
        <tissue evidence="7">Soma without cirri and trophi</tissue>
    </source>
</reference>
<keyword evidence="4 5" id="KW-0472">Membrane</keyword>
<dbReference type="InterPro" id="IPR036259">
    <property type="entry name" value="MFS_trans_sf"/>
</dbReference>
<feature type="transmembrane region" description="Helical" evidence="5">
    <location>
        <begin position="173"/>
        <end position="196"/>
    </location>
</feature>
<sequence length="255" mass="26685">MDMKSSFTTSADSKEDMSLAQPLLSDKEDATALPKVVSKSSLSERSLQLCMLAGCGAVYAGRTVIPLVVPEVAAELGWNSVLVGYVLSFFFWGYAMTQVLGGYFADRIGGARVIVLTQAVGAASLLLFPAVVVVWPAAAVMLRCLLGLVQGPHYPSLGSLSSQLVSPARRARFLSICFLGSPLGTVLVALVGSAVLQKAGWRLVVTVAGFLSNLAAGFLLERFGNFSAIFQMAATVSVAGAVMFGAIGSAERLQL</sequence>
<organism evidence="7 8">
    <name type="scientific">Amphibalanus amphitrite</name>
    <name type="common">Striped barnacle</name>
    <name type="synonym">Balanus amphitrite</name>
    <dbReference type="NCBI Taxonomy" id="1232801"/>
    <lineage>
        <taxon>Eukaryota</taxon>
        <taxon>Metazoa</taxon>
        <taxon>Ecdysozoa</taxon>
        <taxon>Arthropoda</taxon>
        <taxon>Crustacea</taxon>
        <taxon>Multicrustacea</taxon>
        <taxon>Cirripedia</taxon>
        <taxon>Thoracica</taxon>
        <taxon>Thoracicalcarea</taxon>
        <taxon>Balanomorpha</taxon>
        <taxon>Balanoidea</taxon>
        <taxon>Balanidae</taxon>
        <taxon>Amphibalaninae</taxon>
        <taxon>Amphibalanus</taxon>
    </lineage>
</organism>